<dbReference type="EMBL" id="JH822303">
    <property type="protein sequence ID" value="EKC17667.1"/>
    <property type="molecule type" value="Genomic_DNA"/>
</dbReference>
<name>K1P1F9_MAGGI</name>
<proteinExistence type="predicted"/>
<accession>K1P1F9</accession>
<reference evidence="1" key="1">
    <citation type="journal article" date="2012" name="Nature">
        <title>The oyster genome reveals stress adaptation and complexity of shell formation.</title>
        <authorList>
            <person name="Zhang G."/>
            <person name="Fang X."/>
            <person name="Guo X."/>
            <person name="Li L."/>
            <person name="Luo R."/>
            <person name="Xu F."/>
            <person name="Yang P."/>
            <person name="Zhang L."/>
            <person name="Wang X."/>
            <person name="Qi H."/>
            <person name="Xiong Z."/>
            <person name="Que H."/>
            <person name="Xie Y."/>
            <person name="Holland P.W."/>
            <person name="Paps J."/>
            <person name="Zhu Y."/>
            <person name="Wu F."/>
            <person name="Chen Y."/>
            <person name="Wang J."/>
            <person name="Peng C."/>
            <person name="Meng J."/>
            <person name="Yang L."/>
            <person name="Liu J."/>
            <person name="Wen B."/>
            <person name="Zhang N."/>
            <person name="Huang Z."/>
            <person name="Zhu Q."/>
            <person name="Feng Y."/>
            <person name="Mount A."/>
            <person name="Hedgecock D."/>
            <person name="Xu Z."/>
            <person name="Liu Y."/>
            <person name="Domazet-Loso T."/>
            <person name="Du Y."/>
            <person name="Sun X."/>
            <person name="Zhang S."/>
            <person name="Liu B."/>
            <person name="Cheng P."/>
            <person name="Jiang X."/>
            <person name="Li J."/>
            <person name="Fan D."/>
            <person name="Wang W."/>
            <person name="Fu W."/>
            <person name="Wang T."/>
            <person name="Wang B."/>
            <person name="Zhang J."/>
            <person name="Peng Z."/>
            <person name="Li Y."/>
            <person name="Li N."/>
            <person name="Wang J."/>
            <person name="Chen M."/>
            <person name="He Y."/>
            <person name="Tan F."/>
            <person name="Song X."/>
            <person name="Zheng Q."/>
            <person name="Huang R."/>
            <person name="Yang H."/>
            <person name="Du X."/>
            <person name="Chen L."/>
            <person name="Yang M."/>
            <person name="Gaffney P.M."/>
            <person name="Wang S."/>
            <person name="Luo L."/>
            <person name="She Z."/>
            <person name="Ming Y."/>
            <person name="Huang W."/>
            <person name="Zhang S."/>
            <person name="Huang B."/>
            <person name="Zhang Y."/>
            <person name="Qu T."/>
            <person name="Ni P."/>
            <person name="Miao G."/>
            <person name="Wang J."/>
            <person name="Wang Q."/>
            <person name="Steinberg C.E."/>
            <person name="Wang H."/>
            <person name="Li N."/>
            <person name="Qian L."/>
            <person name="Zhang G."/>
            <person name="Li Y."/>
            <person name="Yang H."/>
            <person name="Liu X."/>
            <person name="Wang J."/>
            <person name="Yin Y."/>
            <person name="Wang J."/>
        </authorList>
    </citation>
    <scope>NUCLEOTIDE SEQUENCE [LARGE SCALE GENOMIC DNA]</scope>
    <source>
        <strain evidence="1">05x7-T-G4-1.051#20</strain>
    </source>
</reference>
<organism evidence="1">
    <name type="scientific">Magallana gigas</name>
    <name type="common">Pacific oyster</name>
    <name type="synonym">Crassostrea gigas</name>
    <dbReference type="NCBI Taxonomy" id="29159"/>
    <lineage>
        <taxon>Eukaryota</taxon>
        <taxon>Metazoa</taxon>
        <taxon>Spiralia</taxon>
        <taxon>Lophotrochozoa</taxon>
        <taxon>Mollusca</taxon>
        <taxon>Bivalvia</taxon>
        <taxon>Autobranchia</taxon>
        <taxon>Pteriomorphia</taxon>
        <taxon>Ostreida</taxon>
        <taxon>Ostreoidea</taxon>
        <taxon>Ostreidae</taxon>
        <taxon>Magallana</taxon>
    </lineage>
</organism>
<sequence>MDNKSSSRHELCRQFSLFITRKQRSTVETSAVLKRPSPNVAIVESRPINVESCINCLFISLELYTGGPSGIRQTYPSFLPYGPQRASTLYLIPSTPTFPHPVRTAHGGYTAPDEFPSTVKLRGHTYMHMNVFELI</sequence>
<protein>
    <submittedName>
        <fullName evidence="1">Uncharacterized protein</fullName>
    </submittedName>
</protein>
<evidence type="ECO:0000313" key="1">
    <source>
        <dbReference type="EMBL" id="EKC17667.1"/>
    </source>
</evidence>
<dbReference type="InParanoid" id="K1P1F9"/>
<dbReference type="AlphaFoldDB" id="K1P1F9"/>
<gene>
    <name evidence="1" type="ORF">CGI_10000377</name>
</gene>
<dbReference type="HOGENOM" id="CLU_1887719_0_0_1"/>